<sequence>MNRRDVLGGGAAACIATTMPGLARAGAAHGCYRAQPGEVRCQVGFPDAPFIDPQDCRSSCWANCLAYVLTGYGMSVSAGSVLWHMRRTGACGRDNDAARLMAATGGWVDDTGRSFLVTARRLGDLAAETPSQEAFAPLVEALSARPLIVGSAGHSMVLTEMSYVDAPGRPMRPETLTLRDPWTGTANLRHLAPAEAPERLFAVDIRIRRM</sequence>
<dbReference type="Proteomes" id="UP000609121">
    <property type="component" value="Unassembled WGS sequence"/>
</dbReference>
<comment type="caution">
    <text evidence="1">The sequence shown here is derived from an EMBL/GenBank/DDBJ whole genome shotgun (WGS) entry which is preliminary data.</text>
</comment>
<name>A0A8J7CSU6_9RHOB</name>
<gene>
    <name evidence="1" type="ORF">ICN82_00175</name>
</gene>
<dbReference type="EMBL" id="JACVXA010000001">
    <property type="protein sequence ID" value="MBE3636614.1"/>
    <property type="molecule type" value="Genomic_DNA"/>
</dbReference>
<dbReference type="AlphaFoldDB" id="A0A8J7CSU6"/>
<evidence type="ECO:0000313" key="1">
    <source>
        <dbReference type="EMBL" id="MBE3636614.1"/>
    </source>
</evidence>
<evidence type="ECO:0008006" key="3">
    <source>
        <dbReference type="Google" id="ProtNLM"/>
    </source>
</evidence>
<protein>
    <recommendedName>
        <fullName evidence="3">Peptidase C39-like domain-containing protein</fullName>
    </recommendedName>
</protein>
<keyword evidence="2" id="KW-1185">Reference proteome</keyword>
<accession>A0A8J7CSU6</accession>
<proteinExistence type="predicted"/>
<evidence type="ECO:0000313" key="2">
    <source>
        <dbReference type="Proteomes" id="UP000609121"/>
    </source>
</evidence>
<organism evidence="1 2">
    <name type="scientific">Mangrovicoccus algicola</name>
    <dbReference type="NCBI Taxonomy" id="2771008"/>
    <lineage>
        <taxon>Bacteria</taxon>
        <taxon>Pseudomonadati</taxon>
        <taxon>Pseudomonadota</taxon>
        <taxon>Alphaproteobacteria</taxon>
        <taxon>Rhodobacterales</taxon>
        <taxon>Paracoccaceae</taxon>
        <taxon>Mangrovicoccus</taxon>
    </lineage>
</organism>
<reference evidence="1" key="1">
    <citation type="submission" date="2020-09" db="EMBL/GenBank/DDBJ databases">
        <title>A novel bacterium of genus Mangrovicoccus, isolated from South China Sea.</title>
        <authorList>
            <person name="Huang H."/>
            <person name="Mo K."/>
            <person name="Hu Y."/>
        </authorList>
    </citation>
    <scope>NUCLEOTIDE SEQUENCE</scope>
    <source>
        <strain evidence="1">HB182678</strain>
    </source>
</reference>
<dbReference type="RefSeq" id="WP_193178800.1">
    <property type="nucleotide sequence ID" value="NZ_JACVXA010000001.1"/>
</dbReference>